<proteinExistence type="predicted"/>
<dbReference type="Proteomes" id="UP000053176">
    <property type="component" value="Unassembled WGS sequence"/>
</dbReference>
<reference evidence="2 3" key="1">
    <citation type="submission" date="2015-12" db="EMBL/GenBank/DDBJ databases">
        <title>Draft genome sequence of Mesorhizobium sp. UFLA 01-765, a multitolerant efficient symbiont and plant-growth promoting strain isolated from Zn-mining soil using Leucaena leucocephala as a trap plant.</title>
        <authorList>
            <person name="Rangel W.M."/>
            <person name="Thijs S."/>
            <person name="Longatti S.M."/>
            <person name="Moreira F.M."/>
            <person name="Weyens N."/>
            <person name="Vangronsveld J."/>
            <person name="Van Hamme J.D."/>
            <person name="Bottos E.M."/>
            <person name="Rineau F."/>
        </authorList>
    </citation>
    <scope>NUCLEOTIDE SEQUENCE [LARGE SCALE GENOMIC DNA]</scope>
    <source>
        <strain evidence="2 3">UFLA 01-765</strain>
    </source>
</reference>
<feature type="domain" description="NADPH-dependent FMN reductase-like" evidence="1">
    <location>
        <begin position="24"/>
        <end position="164"/>
    </location>
</feature>
<gene>
    <name evidence="2" type="ORF">AU467_23440</name>
</gene>
<evidence type="ECO:0000313" key="2">
    <source>
        <dbReference type="EMBL" id="KUM26000.1"/>
    </source>
</evidence>
<dbReference type="AlphaFoldDB" id="A0A117N332"/>
<dbReference type="GO" id="GO:0005829">
    <property type="term" value="C:cytosol"/>
    <property type="evidence" value="ECO:0007669"/>
    <property type="project" value="TreeGrafter"/>
</dbReference>
<dbReference type="EMBL" id="LPWA01000110">
    <property type="protein sequence ID" value="KUM26000.1"/>
    <property type="molecule type" value="Genomic_DNA"/>
</dbReference>
<sequence>MIAYISHQPILSIKEPPVKHQLSIIIGSTRPGRAGPIFAERLAGFAREHGKFEPVLTDIAAFKLPMLDEPHHPRLRKYENDHTKAWSKAIDAADAFVFVAPEYNYFVAPAIVNAVDYLLKEWRYKPAAIFSYGGVSGGLRAAQALKPLLTSVGVMPIPEGVALPAYRTLLDQNGAYHPSEQVLGGARTMLDELFRWSEALKSLRAGLPSE</sequence>
<protein>
    <submittedName>
        <fullName evidence="2">NADPH-dependent FMN reductase</fullName>
    </submittedName>
</protein>
<dbReference type="GO" id="GO:0010181">
    <property type="term" value="F:FMN binding"/>
    <property type="evidence" value="ECO:0007669"/>
    <property type="project" value="TreeGrafter"/>
</dbReference>
<dbReference type="Pfam" id="PF03358">
    <property type="entry name" value="FMN_red"/>
    <property type="match status" value="1"/>
</dbReference>
<dbReference type="PANTHER" id="PTHR30543">
    <property type="entry name" value="CHROMATE REDUCTASE"/>
    <property type="match status" value="1"/>
</dbReference>
<comment type="caution">
    <text evidence="2">The sequence shown here is derived from an EMBL/GenBank/DDBJ whole genome shotgun (WGS) entry which is preliminary data.</text>
</comment>
<evidence type="ECO:0000313" key="3">
    <source>
        <dbReference type="Proteomes" id="UP000053176"/>
    </source>
</evidence>
<organism evidence="2 3">
    <name type="scientific">Rhizobium loti</name>
    <name type="common">Mesorhizobium loti</name>
    <dbReference type="NCBI Taxonomy" id="381"/>
    <lineage>
        <taxon>Bacteria</taxon>
        <taxon>Pseudomonadati</taxon>
        <taxon>Pseudomonadota</taxon>
        <taxon>Alphaproteobacteria</taxon>
        <taxon>Hyphomicrobiales</taxon>
        <taxon>Phyllobacteriaceae</taxon>
        <taxon>Mesorhizobium</taxon>
    </lineage>
</organism>
<dbReference type="PANTHER" id="PTHR30543:SF21">
    <property type="entry name" value="NAD(P)H-DEPENDENT FMN REDUCTASE LOT6"/>
    <property type="match status" value="1"/>
</dbReference>
<dbReference type="GO" id="GO:0016491">
    <property type="term" value="F:oxidoreductase activity"/>
    <property type="evidence" value="ECO:0007669"/>
    <property type="project" value="InterPro"/>
</dbReference>
<dbReference type="Gene3D" id="3.40.50.360">
    <property type="match status" value="1"/>
</dbReference>
<accession>A0A117N332</accession>
<dbReference type="SUPFAM" id="SSF52218">
    <property type="entry name" value="Flavoproteins"/>
    <property type="match status" value="1"/>
</dbReference>
<dbReference type="InterPro" id="IPR005025">
    <property type="entry name" value="FMN_Rdtase-like_dom"/>
</dbReference>
<dbReference type="InterPro" id="IPR050712">
    <property type="entry name" value="NAD(P)H-dep_reductase"/>
</dbReference>
<dbReference type="InterPro" id="IPR029039">
    <property type="entry name" value="Flavoprotein-like_sf"/>
</dbReference>
<evidence type="ECO:0000259" key="1">
    <source>
        <dbReference type="Pfam" id="PF03358"/>
    </source>
</evidence>
<name>A0A117N332_RHILI</name>